<dbReference type="InterPro" id="IPR038416">
    <property type="entry name" value="Ribosom_S30AE_C_sf"/>
</dbReference>
<dbReference type="RefSeq" id="WP_223093216.1">
    <property type="nucleotide sequence ID" value="NZ_BAAAXA010000001.1"/>
</dbReference>
<gene>
    <name evidence="3" type="ORF">GCM10017581_041660</name>
</gene>
<dbReference type="PANTHER" id="PTHR33231">
    <property type="entry name" value="30S RIBOSOMAL PROTEIN"/>
    <property type="match status" value="1"/>
</dbReference>
<dbReference type="GO" id="GO:0045900">
    <property type="term" value="P:negative regulation of translational elongation"/>
    <property type="evidence" value="ECO:0007669"/>
    <property type="project" value="TreeGrafter"/>
</dbReference>
<reference evidence="3" key="2">
    <citation type="submission" date="2023-01" db="EMBL/GenBank/DDBJ databases">
        <authorList>
            <person name="Sun Q."/>
            <person name="Evtushenko L."/>
        </authorList>
    </citation>
    <scope>NUCLEOTIDE SEQUENCE</scope>
    <source>
        <strain evidence="3">VKM Ac-1321</strain>
    </source>
</reference>
<dbReference type="InterPro" id="IPR050574">
    <property type="entry name" value="HPF/YfiA_ribosome-assoc"/>
</dbReference>
<organism evidence="3 4">
    <name type="scientific">Dactylosporangium matsuzakiense</name>
    <dbReference type="NCBI Taxonomy" id="53360"/>
    <lineage>
        <taxon>Bacteria</taxon>
        <taxon>Bacillati</taxon>
        <taxon>Actinomycetota</taxon>
        <taxon>Actinomycetes</taxon>
        <taxon>Micromonosporales</taxon>
        <taxon>Micromonosporaceae</taxon>
        <taxon>Dactylosporangium</taxon>
    </lineage>
</organism>
<dbReference type="AlphaFoldDB" id="A0A9W6KN86"/>
<feature type="domain" description="Sigma 54 modulation/S30EA ribosomal protein C-terminal" evidence="2">
    <location>
        <begin position="110"/>
        <end position="156"/>
    </location>
</feature>
<keyword evidence="4" id="KW-1185">Reference proteome</keyword>
<dbReference type="Proteomes" id="UP001143480">
    <property type="component" value="Unassembled WGS sequence"/>
</dbReference>
<evidence type="ECO:0000256" key="1">
    <source>
        <dbReference type="SAM" id="MobiDB-lite"/>
    </source>
</evidence>
<feature type="region of interest" description="Disordered" evidence="1">
    <location>
        <begin position="166"/>
        <end position="187"/>
    </location>
</feature>
<dbReference type="PANTHER" id="PTHR33231:SF1">
    <property type="entry name" value="30S RIBOSOMAL PROTEIN"/>
    <property type="match status" value="1"/>
</dbReference>
<evidence type="ECO:0000313" key="4">
    <source>
        <dbReference type="Proteomes" id="UP001143480"/>
    </source>
</evidence>
<comment type="caution">
    <text evidence="3">The sequence shown here is derived from an EMBL/GenBank/DDBJ whole genome shotgun (WGS) entry which is preliminary data.</text>
</comment>
<dbReference type="GO" id="GO:0022627">
    <property type="term" value="C:cytosolic small ribosomal subunit"/>
    <property type="evidence" value="ECO:0007669"/>
    <property type="project" value="TreeGrafter"/>
</dbReference>
<evidence type="ECO:0000259" key="2">
    <source>
        <dbReference type="Pfam" id="PF16321"/>
    </source>
</evidence>
<proteinExistence type="predicted"/>
<dbReference type="GO" id="GO:0043024">
    <property type="term" value="F:ribosomal small subunit binding"/>
    <property type="evidence" value="ECO:0007669"/>
    <property type="project" value="TreeGrafter"/>
</dbReference>
<dbReference type="InterPro" id="IPR032528">
    <property type="entry name" value="Ribosom_S30AE_C"/>
</dbReference>
<sequence length="243" mass="26450">MKLTVRGLRPHERTAAEALFSALSTRHRLDDDLRLRVTGAAAPGGPMLVQANLRLFGAPARIQVAGRDPAEALAAGAARLDRQVRRLSTSWEPWPWPDPERRPLAVPGRPVISRVKSPRLHRQSVCQAAAHLAAMDYDAYLFIDSATGEDAVVHRAGPTGLQLTRQRSMHPPRAAGAPAPTVNPRRPPVLAPDAAAGRMTEGWLPFLFFTDSSTGRGNLMYRRYDGGIGLVSPASMEKVPLRK</sequence>
<dbReference type="EMBL" id="BSFP01000023">
    <property type="protein sequence ID" value="GLL02424.1"/>
    <property type="molecule type" value="Genomic_DNA"/>
</dbReference>
<reference evidence="3" key="1">
    <citation type="journal article" date="2014" name="Int. J. Syst. Evol. Microbiol.">
        <title>Complete genome sequence of Corynebacterium casei LMG S-19264T (=DSM 44701T), isolated from a smear-ripened cheese.</title>
        <authorList>
            <consortium name="US DOE Joint Genome Institute (JGI-PGF)"/>
            <person name="Walter F."/>
            <person name="Albersmeier A."/>
            <person name="Kalinowski J."/>
            <person name="Ruckert C."/>
        </authorList>
    </citation>
    <scope>NUCLEOTIDE SEQUENCE</scope>
    <source>
        <strain evidence="3">VKM Ac-1321</strain>
    </source>
</reference>
<dbReference type="Gene3D" id="3.30.505.50">
    <property type="entry name" value="Sigma 54 modulation/S30EA ribosomal protein, C-terminal domain"/>
    <property type="match status" value="2"/>
</dbReference>
<name>A0A9W6KN86_9ACTN</name>
<evidence type="ECO:0000313" key="3">
    <source>
        <dbReference type="EMBL" id="GLL02424.1"/>
    </source>
</evidence>
<protein>
    <recommendedName>
        <fullName evidence="2">Sigma 54 modulation/S30EA ribosomal protein C-terminal domain-containing protein</fullName>
    </recommendedName>
</protein>
<accession>A0A9W6KN86</accession>
<dbReference type="Pfam" id="PF16321">
    <property type="entry name" value="Ribosom_S30AE_C"/>
    <property type="match status" value="1"/>
</dbReference>